<protein>
    <submittedName>
        <fullName evidence="4">SGNH/GDSL hydrolase family protein</fullName>
    </submittedName>
</protein>
<organism evidence="3 6">
    <name type="scientific">Pseudoduganella albidiflava</name>
    <dbReference type="NCBI Taxonomy" id="321983"/>
    <lineage>
        <taxon>Bacteria</taxon>
        <taxon>Pseudomonadati</taxon>
        <taxon>Pseudomonadota</taxon>
        <taxon>Betaproteobacteria</taxon>
        <taxon>Burkholderiales</taxon>
        <taxon>Oxalobacteraceae</taxon>
        <taxon>Telluria group</taxon>
        <taxon>Pseudoduganella</taxon>
    </lineage>
</organism>
<dbReference type="PANTHER" id="PTHR43784">
    <property type="entry name" value="GDSL-LIKE LIPASE/ACYLHYDROLASE, PUTATIVE (AFU_ORTHOLOGUE AFUA_2G00820)-RELATED"/>
    <property type="match status" value="1"/>
</dbReference>
<evidence type="ECO:0000256" key="1">
    <source>
        <dbReference type="SAM" id="SignalP"/>
    </source>
</evidence>
<gene>
    <name evidence="4" type="ORF">EYF70_24195</name>
    <name evidence="3" type="ORF">GCM10007387_36920</name>
</gene>
<sequence>MFTIRTFSAILFAAALAMPAYAASDWQASWYAAPQPAWDATFALPTNVPASVAGSTVREVLRLSTGGGSVRVVLSNRYGTVPLAVGAVRIARTASEPGATSAIDTASNRALTFAGSTEFTIPPGGTATSDPLAFPVVPLERLTISTWFPGPAPLATFHWGAQQTGYLAAGNATAAATLDTAQRLQGRAFLAAVHVAGQGRTIVALGDSITDGNGSTPDRHRRWPDLLAERLAPQGIAVANAGISGARLLSSKMGVKAIERFDADVLEQPGVTAVVVLLGTNDIGWPGTPFAPQDAPMTAERLVDGYRALIARAHARGVRIIGGTLPPFRDALPGTPFEGYWTPAKDALRREVNAWIRTSGEFDAVADFDAVLRDPADPSRLHAEYDSGDHLHPGDAGFAAMARAVPALPRTQ</sequence>
<keyword evidence="1" id="KW-0732">Signal</keyword>
<accession>A0A411X3L5</accession>
<evidence type="ECO:0000313" key="4">
    <source>
        <dbReference type="EMBL" id="QBI03580.1"/>
    </source>
</evidence>
<name>A0A411X3L5_9BURK</name>
<reference evidence="4 5" key="2">
    <citation type="submission" date="2019-02" db="EMBL/GenBank/DDBJ databases">
        <title>Draft Genome Sequences of Six Type Strains of the Genus Massilia.</title>
        <authorList>
            <person name="Miess H."/>
            <person name="Frediansyhah A."/>
            <person name="Gross H."/>
        </authorList>
    </citation>
    <scope>NUCLEOTIDE SEQUENCE [LARGE SCALE GENOMIC DNA]</scope>
    <source>
        <strain evidence="4 5">DSM 17472</strain>
    </source>
</reference>
<dbReference type="Proteomes" id="UP000292307">
    <property type="component" value="Chromosome"/>
</dbReference>
<dbReference type="EMBL" id="BMWV01000008">
    <property type="protein sequence ID" value="GGY51153.1"/>
    <property type="molecule type" value="Genomic_DNA"/>
</dbReference>
<dbReference type="CDD" id="cd01830">
    <property type="entry name" value="XynE_like"/>
    <property type="match status" value="1"/>
</dbReference>
<dbReference type="AlphaFoldDB" id="A0A411X3L5"/>
<evidence type="ECO:0000259" key="2">
    <source>
        <dbReference type="Pfam" id="PF13472"/>
    </source>
</evidence>
<feature type="signal peptide" evidence="1">
    <location>
        <begin position="1"/>
        <end position="22"/>
    </location>
</feature>
<evidence type="ECO:0000313" key="6">
    <source>
        <dbReference type="Proteomes" id="UP000628442"/>
    </source>
</evidence>
<feature type="domain" description="SGNH hydrolase-type esterase" evidence="2">
    <location>
        <begin position="204"/>
        <end position="399"/>
    </location>
</feature>
<reference evidence="3" key="1">
    <citation type="journal article" date="2014" name="Int. J. Syst. Evol. Microbiol.">
        <title>Complete genome sequence of Corynebacterium casei LMG S-19264T (=DSM 44701T), isolated from a smear-ripened cheese.</title>
        <authorList>
            <consortium name="US DOE Joint Genome Institute (JGI-PGF)"/>
            <person name="Walter F."/>
            <person name="Albersmeier A."/>
            <person name="Kalinowski J."/>
            <person name="Ruckert C."/>
        </authorList>
    </citation>
    <scope>NUCLEOTIDE SEQUENCE</scope>
    <source>
        <strain evidence="3">KCTC 12343</strain>
    </source>
</reference>
<dbReference type="OrthoDB" id="1828825at2"/>
<keyword evidence="4" id="KW-0378">Hydrolase</keyword>
<dbReference type="Proteomes" id="UP000628442">
    <property type="component" value="Unassembled WGS sequence"/>
</dbReference>
<dbReference type="InterPro" id="IPR036514">
    <property type="entry name" value="SGNH_hydro_sf"/>
</dbReference>
<dbReference type="Gene3D" id="3.40.50.1110">
    <property type="entry name" value="SGNH hydrolase"/>
    <property type="match status" value="1"/>
</dbReference>
<dbReference type="SUPFAM" id="SSF52266">
    <property type="entry name" value="SGNH hydrolase"/>
    <property type="match status" value="1"/>
</dbReference>
<keyword evidence="5" id="KW-1185">Reference proteome</keyword>
<feature type="chain" id="PRO_5044601939" evidence="1">
    <location>
        <begin position="23"/>
        <end position="412"/>
    </location>
</feature>
<dbReference type="InterPro" id="IPR053140">
    <property type="entry name" value="GDSL_Rv0518-like"/>
</dbReference>
<proteinExistence type="predicted"/>
<evidence type="ECO:0000313" key="5">
    <source>
        <dbReference type="Proteomes" id="UP000292307"/>
    </source>
</evidence>
<dbReference type="RefSeq" id="WP_131147678.1">
    <property type="nucleotide sequence ID" value="NZ_BMWV01000008.1"/>
</dbReference>
<dbReference type="EMBL" id="CP036401">
    <property type="protein sequence ID" value="QBI03580.1"/>
    <property type="molecule type" value="Genomic_DNA"/>
</dbReference>
<reference evidence="3" key="3">
    <citation type="submission" date="2022-12" db="EMBL/GenBank/DDBJ databases">
        <authorList>
            <person name="Sun Q."/>
            <person name="Kim S."/>
        </authorList>
    </citation>
    <scope>NUCLEOTIDE SEQUENCE</scope>
    <source>
        <strain evidence="3">KCTC 12343</strain>
    </source>
</reference>
<dbReference type="GO" id="GO:0016788">
    <property type="term" value="F:hydrolase activity, acting on ester bonds"/>
    <property type="evidence" value="ECO:0007669"/>
    <property type="project" value="UniProtKB-ARBA"/>
</dbReference>
<evidence type="ECO:0000313" key="3">
    <source>
        <dbReference type="EMBL" id="GGY51153.1"/>
    </source>
</evidence>
<dbReference type="Pfam" id="PF13472">
    <property type="entry name" value="Lipase_GDSL_2"/>
    <property type="match status" value="1"/>
</dbReference>
<dbReference type="PANTHER" id="PTHR43784:SF2">
    <property type="entry name" value="GDSL-LIKE LIPASE_ACYLHYDROLASE, PUTATIVE (AFU_ORTHOLOGUE AFUA_2G00820)-RELATED"/>
    <property type="match status" value="1"/>
</dbReference>
<dbReference type="InterPro" id="IPR013830">
    <property type="entry name" value="SGNH_hydro"/>
</dbReference>